<feature type="signal peptide" evidence="1">
    <location>
        <begin position="1"/>
        <end position="21"/>
    </location>
</feature>
<dbReference type="RefSeq" id="WP_190426842.1">
    <property type="nucleotide sequence ID" value="NZ_JAAOCA010000056.1"/>
</dbReference>
<protein>
    <submittedName>
        <fullName evidence="2">Uncharacterized protein</fullName>
    </submittedName>
</protein>
<gene>
    <name evidence="2" type="ORF">HAQ05_26335</name>
</gene>
<evidence type="ECO:0000313" key="2">
    <source>
        <dbReference type="EMBL" id="MBD1602202.1"/>
    </source>
</evidence>
<organism evidence="2 3">
    <name type="scientific">Pseudomonas typographi</name>
    <dbReference type="NCBI Taxonomy" id="2715964"/>
    <lineage>
        <taxon>Bacteria</taxon>
        <taxon>Pseudomonadati</taxon>
        <taxon>Pseudomonadota</taxon>
        <taxon>Gammaproteobacteria</taxon>
        <taxon>Pseudomonadales</taxon>
        <taxon>Pseudomonadaceae</taxon>
        <taxon>Pseudomonas</taxon>
    </lineage>
</organism>
<proteinExistence type="predicted"/>
<comment type="caution">
    <text evidence="2">The sequence shown here is derived from an EMBL/GenBank/DDBJ whole genome shotgun (WGS) entry which is preliminary data.</text>
</comment>
<reference evidence="2 3" key="1">
    <citation type="journal article" date="2020" name="Insects">
        <title>Bacteria Belonging to Pseudomonas typographi sp. nov. from the Bark Beetle Ips typographus Have Genomic Potential to Aid in the Host Ecology.</title>
        <authorList>
            <person name="Peral-Aranega E."/>
            <person name="Saati-Santamaria Z."/>
            <person name="Kolarik M."/>
            <person name="Rivas R."/>
            <person name="Garcia-Fraile P."/>
        </authorList>
    </citation>
    <scope>NUCLEOTIDE SEQUENCE [LARGE SCALE GENOMIC DNA]</scope>
    <source>
        <strain evidence="2 3">CA3A</strain>
    </source>
</reference>
<sequence length="153" mass="16694">MTPLLLPLLAMATFAVGPAYALDITQLDEQRLRQYSHTLAKAASQTQWQLLWQASRRAGLFAPSGPGLRFTLAHTHLSLAARQTLQTPDSITRHPPGHTHSRREFAPLTVGAANGQVLTAICIMVDWRGVETHAAPQDGTALEQARLLEITPC</sequence>
<keyword evidence="3" id="KW-1185">Reference proteome</keyword>
<accession>A0ABR7Z9Q5</accession>
<evidence type="ECO:0000313" key="3">
    <source>
        <dbReference type="Proteomes" id="UP000805841"/>
    </source>
</evidence>
<name>A0ABR7Z9Q5_9PSED</name>
<feature type="chain" id="PRO_5046856574" evidence="1">
    <location>
        <begin position="22"/>
        <end position="153"/>
    </location>
</feature>
<dbReference type="EMBL" id="JAAOCA010000056">
    <property type="protein sequence ID" value="MBD1602202.1"/>
    <property type="molecule type" value="Genomic_DNA"/>
</dbReference>
<evidence type="ECO:0000256" key="1">
    <source>
        <dbReference type="SAM" id="SignalP"/>
    </source>
</evidence>
<keyword evidence="1" id="KW-0732">Signal</keyword>
<dbReference type="Proteomes" id="UP000805841">
    <property type="component" value="Unassembled WGS sequence"/>
</dbReference>